<keyword evidence="3" id="KW-0106">Calcium</keyword>
<dbReference type="InterPro" id="IPR050883">
    <property type="entry name" value="PNGase"/>
</dbReference>
<dbReference type="InterPro" id="IPR041371">
    <property type="entry name" value="GH92_N"/>
</dbReference>
<comment type="cofactor">
    <cofactor evidence="1">
        <name>Ca(2+)</name>
        <dbReference type="ChEBI" id="CHEBI:29108"/>
    </cofactor>
</comment>
<dbReference type="EMBL" id="AMEP01000144">
    <property type="protein sequence ID" value="EKX97108.1"/>
    <property type="molecule type" value="Genomic_DNA"/>
</dbReference>
<comment type="caution">
    <text evidence="7">The sequence shown here is derived from an EMBL/GenBank/DDBJ whole genome shotgun (WGS) entry which is preliminary data.</text>
</comment>
<evidence type="ECO:0000256" key="3">
    <source>
        <dbReference type="ARBA" id="ARBA00022837"/>
    </source>
</evidence>
<keyword evidence="8" id="KW-1185">Reference proteome</keyword>
<dbReference type="PANTHER" id="PTHR12143">
    <property type="entry name" value="PEPTIDE N-GLYCANASE PNGASE -RELATED"/>
    <property type="match status" value="1"/>
</dbReference>
<organism evidence="7 8">
    <name type="scientific">Hoylesella saccharolytica F0055</name>
    <dbReference type="NCBI Taxonomy" id="1127699"/>
    <lineage>
        <taxon>Bacteria</taxon>
        <taxon>Pseudomonadati</taxon>
        <taxon>Bacteroidota</taxon>
        <taxon>Bacteroidia</taxon>
        <taxon>Bacteroidales</taxon>
        <taxon>Prevotellaceae</taxon>
        <taxon>Hoylesella</taxon>
    </lineage>
</organism>
<dbReference type="FunFam" id="3.30.2080.10:FF:000001">
    <property type="entry name" value="Alpha-1,2-mannosidase subfamily"/>
    <property type="match status" value="1"/>
</dbReference>
<dbReference type="STRING" id="1127699.HMPREF9151_02276"/>
<dbReference type="OrthoDB" id="9804511at2"/>
<dbReference type="Gene3D" id="3.30.2080.10">
    <property type="entry name" value="GH92 mannosidase domain"/>
    <property type="match status" value="1"/>
</dbReference>
<dbReference type="InterPro" id="IPR005887">
    <property type="entry name" value="GH92_a_mannosidase_put"/>
</dbReference>
<feature type="domain" description="Glycosyl hydrolase family 92 N-terminal" evidence="6">
    <location>
        <begin position="31"/>
        <end position="271"/>
    </location>
</feature>
<dbReference type="AlphaFoldDB" id="L1N0P4"/>
<feature type="domain" description="Glycosyl hydrolase family 92" evidence="5">
    <location>
        <begin position="277"/>
        <end position="735"/>
    </location>
</feature>
<dbReference type="Pfam" id="PF17678">
    <property type="entry name" value="Glyco_hydro_92N"/>
    <property type="match status" value="1"/>
</dbReference>
<proteinExistence type="predicted"/>
<evidence type="ECO:0000259" key="5">
    <source>
        <dbReference type="Pfam" id="PF07971"/>
    </source>
</evidence>
<evidence type="ECO:0000256" key="2">
    <source>
        <dbReference type="ARBA" id="ARBA00011245"/>
    </source>
</evidence>
<evidence type="ECO:0000313" key="7">
    <source>
        <dbReference type="EMBL" id="EKX97108.1"/>
    </source>
</evidence>
<dbReference type="Proteomes" id="UP000010433">
    <property type="component" value="Unassembled WGS sequence"/>
</dbReference>
<dbReference type="PANTHER" id="PTHR12143:SF39">
    <property type="entry name" value="SECRETED PROTEIN"/>
    <property type="match status" value="1"/>
</dbReference>
<protein>
    <submittedName>
        <fullName evidence="7">Putative alpha-1,2-mannosidase</fullName>
    </submittedName>
</protein>
<dbReference type="RefSeq" id="WP_009161134.1">
    <property type="nucleotide sequence ID" value="NZ_KB290960.1"/>
</dbReference>
<sequence length="754" mass="84823">MPTFKFLIAALLLLVVPANNVWAQNLTPYELVNTFIGTGNEGNCFPGAQAPFGMISISPNNTFDNYEDAASRPGYKYWRTEINGFGMTHFSGVGCHAMQDLQFLPVTGCLNKTPVNDKYAYYSKFSHQREKAMPGYYAVTLDDYGVDTKFTTTVHAGITELLFKEGKAAHLVFAPTNSANGIGDGSLHIDPNGMTISGWVSTGGFCWRDPKDRPYKLYFVACFNTSFSNYGVWKGSRQQAGQADVEGDDMAAFVSFGELKDKTVKMKMAISYVSINNAKENLEREIKHWDFDRIYESTKAQWADYLSRIRVTGGTEAERQTFYTAVYHNLLHPNIYNDVNGEYMGFDDKVHRVEAGRNQYANFSLWDTYRTSAALQAMIAPKEASDMIQSLLHDAEQGGAYPNWSMNNVEYGVMNGYSTFPFIATMYAMGAQNFDLQAVKEMMKRVSVKHIKCKGHHGWANVDDYMSLGYVPVDKYGHGASMTLEYCIDDFSIAQICKAAGDSAAYSYYTDRAQNFENLFDQETQMLRPRNTNGSFLSPFAPNSQKGFNEGNAEQYFWSVPHNIDCLTDLAGGKQRVEERLDRFTSQIKNGWAPDEPYYWLGNEPCFGSAYVYNYLGRAWKSQRLVRQIVNRFNNTPNGLPGDDDAGAMSALYVFSAIGLYPYIPGIGGFIITGPLFEKVEIKFANRKNITLNAQNACTANPYIRQITVNGKPYRSTWIELKQLKNGIPLHFVMDNEPQVHWGSRPADAPPSFY</sequence>
<dbReference type="NCBIfam" id="TIGR01180">
    <property type="entry name" value="aman2_put"/>
    <property type="match status" value="1"/>
</dbReference>
<dbReference type="HOGENOM" id="CLU_003690_2_0_10"/>
<feature type="signal peptide" evidence="4">
    <location>
        <begin position="1"/>
        <end position="23"/>
    </location>
</feature>
<dbReference type="GO" id="GO:0005975">
    <property type="term" value="P:carbohydrate metabolic process"/>
    <property type="evidence" value="ECO:0007669"/>
    <property type="project" value="InterPro"/>
</dbReference>
<dbReference type="InterPro" id="IPR014718">
    <property type="entry name" value="GH-type_carb-bd"/>
</dbReference>
<keyword evidence="4" id="KW-0732">Signal</keyword>
<dbReference type="GO" id="GO:0030246">
    <property type="term" value="F:carbohydrate binding"/>
    <property type="evidence" value="ECO:0007669"/>
    <property type="project" value="InterPro"/>
</dbReference>
<evidence type="ECO:0000256" key="4">
    <source>
        <dbReference type="SAM" id="SignalP"/>
    </source>
</evidence>
<evidence type="ECO:0000259" key="6">
    <source>
        <dbReference type="Pfam" id="PF17678"/>
    </source>
</evidence>
<feature type="chain" id="PRO_5003954083" evidence="4">
    <location>
        <begin position="24"/>
        <end position="754"/>
    </location>
</feature>
<accession>L1N0P4</accession>
<dbReference type="Pfam" id="PF07971">
    <property type="entry name" value="Glyco_hydro_92"/>
    <property type="match status" value="1"/>
</dbReference>
<comment type="subunit">
    <text evidence="2">Monomer.</text>
</comment>
<gene>
    <name evidence="7" type="ORF">HMPREF9151_02276</name>
</gene>
<dbReference type="InterPro" id="IPR008928">
    <property type="entry name" value="6-hairpin_glycosidase_sf"/>
</dbReference>
<dbReference type="PATRIC" id="fig|1127699.3.peg.2080"/>
<dbReference type="Gene3D" id="1.20.1610.10">
    <property type="entry name" value="alpha-1,2-mannosidases domains"/>
    <property type="match status" value="1"/>
</dbReference>
<dbReference type="InterPro" id="IPR012939">
    <property type="entry name" value="Glyco_hydro_92"/>
</dbReference>
<reference evidence="7 8" key="1">
    <citation type="submission" date="2012-05" db="EMBL/GenBank/DDBJ databases">
        <authorList>
            <person name="Weinstock G."/>
            <person name="Sodergren E."/>
            <person name="Lobos E.A."/>
            <person name="Fulton L."/>
            <person name="Fulton R."/>
            <person name="Courtney L."/>
            <person name="Fronick C."/>
            <person name="O'Laughlin M."/>
            <person name="Godfrey J."/>
            <person name="Wilson R.M."/>
            <person name="Miner T."/>
            <person name="Farmer C."/>
            <person name="Delehaunty K."/>
            <person name="Cordes M."/>
            <person name="Minx P."/>
            <person name="Tomlinson C."/>
            <person name="Chen J."/>
            <person name="Wollam A."/>
            <person name="Pepin K.H."/>
            <person name="Bhonagiri V."/>
            <person name="Zhang X."/>
            <person name="Suruliraj S."/>
            <person name="Warren W."/>
            <person name="Mitreva M."/>
            <person name="Mardis E.R."/>
            <person name="Wilson R.K."/>
        </authorList>
    </citation>
    <scope>NUCLEOTIDE SEQUENCE [LARGE SCALE GENOMIC DNA]</scope>
    <source>
        <strain evidence="7 8">F0055</strain>
    </source>
</reference>
<dbReference type="Gene3D" id="2.70.98.10">
    <property type="match status" value="1"/>
</dbReference>
<evidence type="ECO:0000313" key="8">
    <source>
        <dbReference type="Proteomes" id="UP000010433"/>
    </source>
</evidence>
<dbReference type="GO" id="GO:0005829">
    <property type="term" value="C:cytosol"/>
    <property type="evidence" value="ECO:0007669"/>
    <property type="project" value="TreeGrafter"/>
</dbReference>
<dbReference type="GO" id="GO:0006516">
    <property type="term" value="P:glycoprotein catabolic process"/>
    <property type="evidence" value="ECO:0007669"/>
    <property type="project" value="TreeGrafter"/>
</dbReference>
<dbReference type="GO" id="GO:0000224">
    <property type="term" value="F:peptide-N4-(N-acetyl-beta-glucosaminyl)asparagine amidase activity"/>
    <property type="evidence" value="ECO:0007669"/>
    <property type="project" value="TreeGrafter"/>
</dbReference>
<name>L1N0P4_9BACT</name>
<evidence type="ECO:0000256" key="1">
    <source>
        <dbReference type="ARBA" id="ARBA00001913"/>
    </source>
</evidence>
<dbReference type="Gene3D" id="1.20.1050.60">
    <property type="entry name" value="alpha-1,2-mannosidase"/>
    <property type="match status" value="1"/>
</dbReference>
<dbReference type="SUPFAM" id="SSF48208">
    <property type="entry name" value="Six-hairpin glycosidases"/>
    <property type="match status" value="1"/>
</dbReference>